<keyword evidence="2" id="KW-1185">Reference proteome</keyword>
<evidence type="ECO:0000313" key="2">
    <source>
        <dbReference type="Proteomes" id="UP001186974"/>
    </source>
</evidence>
<name>A0ACC3DYX2_9PEZI</name>
<gene>
    <name evidence="1" type="ORF">LTS18_005067</name>
</gene>
<protein>
    <submittedName>
        <fullName evidence="1">Uncharacterized protein</fullName>
    </submittedName>
</protein>
<comment type="caution">
    <text evidence="1">The sequence shown here is derived from an EMBL/GenBank/DDBJ whole genome shotgun (WGS) entry which is preliminary data.</text>
</comment>
<evidence type="ECO:0000313" key="1">
    <source>
        <dbReference type="EMBL" id="KAK3082081.1"/>
    </source>
</evidence>
<sequence length="455" mass="48764">MEDKYIGLALAILSTLAIGTSFVITKKGLNDASERHGFEGDNFTYLKSPLWWTGIGTMVLGEIANFAAYAFAPAILVTPLGALSVLIGSVLGAYFLKEQLGTLGKIGCAMCLVGSVIIVLHAPPDKEVETVDEILNYAIQPAFLLYCIIVLVFAIVMIYRIAPLHGKKNPLIYISICSTVGSVSIMAVKGFGVALKLTFGGNNQLTHPSTYAFAVVVVVCIMTQMNYFNKALATFSTNIVNPLYYVTFTTATLCASFLLFGGFNTTDTVNTISLLCGFLVIFTGVYLLNLSRDDPEGSKFSRQSGVVANGVIYDEAVPTDGLSAFTSRRSMQARRSSIEAEMAGHHRYGAHSRQASGGSISGDRAGLMNDYDIEANGAPGSPHASRTPPNGSRNSFGLEELAEDDDEEEEGKEKRVSFEDEHGNRVLKQGGTPLARLSGSGRRVETQGLRMGGKG</sequence>
<reference evidence="1" key="1">
    <citation type="submission" date="2024-09" db="EMBL/GenBank/DDBJ databases">
        <title>Black Yeasts Isolated from many extreme environments.</title>
        <authorList>
            <person name="Coleine C."/>
            <person name="Stajich J.E."/>
            <person name="Selbmann L."/>
        </authorList>
    </citation>
    <scope>NUCLEOTIDE SEQUENCE</scope>
    <source>
        <strain evidence="1">CCFEE 5737</strain>
    </source>
</reference>
<dbReference type="Proteomes" id="UP001186974">
    <property type="component" value="Unassembled WGS sequence"/>
</dbReference>
<accession>A0ACC3DYX2</accession>
<dbReference type="EMBL" id="JAWDJW010000012">
    <property type="protein sequence ID" value="KAK3082081.1"/>
    <property type="molecule type" value="Genomic_DNA"/>
</dbReference>
<proteinExistence type="predicted"/>
<organism evidence="1 2">
    <name type="scientific">Coniosporium uncinatum</name>
    <dbReference type="NCBI Taxonomy" id="93489"/>
    <lineage>
        <taxon>Eukaryota</taxon>
        <taxon>Fungi</taxon>
        <taxon>Dikarya</taxon>
        <taxon>Ascomycota</taxon>
        <taxon>Pezizomycotina</taxon>
        <taxon>Dothideomycetes</taxon>
        <taxon>Dothideomycetes incertae sedis</taxon>
        <taxon>Coniosporium</taxon>
    </lineage>
</organism>